<keyword evidence="1" id="KW-0812">Transmembrane</keyword>
<name>A0A137PCN8_CONC2</name>
<dbReference type="AlphaFoldDB" id="A0A137PCN8"/>
<dbReference type="Proteomes" id="UP000070444">
    <property type="component" value="Unassembled WGS sequence"/>
</dbReference>
<proteinExistence type="predicted"/>
<evidence type="ECO:0000313" key="3">
    <source>
        <dbReference type="Proteomes" id="UP000070444"/>
    </source>
</evidence>
<organism evidence="2 3">
    <name type="scientific">Conidiobolus coronatus (strain ATCC 28846 / CBS 209.66 / NRRL 28638)</name>
    <name type="common">Delacroixia coronata</name>
    <dbReference type="NCBI Taxonomy" id="796925"/>
    <lineage>
        <taxon>Eukaryota</taxon>
        <taxon>Fungi</taxon>
        <taxon>Fungi incertae sedis</taxon>
        <taxon>Zoopagomycota</taxon>
        <taxon>Entomophthoromycotina</taxon>
        <taxon>Entomophthoromycetes</taxon>
        <taxon>Entomophthorales</taxon>
        <taxon>Ancylistaceae</taxon>
        <taxon>Conidiobolus</taxon>
    </lineage>
</organism>
<dbReference type="EMBL" id="KQ964447">
    <property type="protein sequence ID" value="KXN72764.1"/>
    <property type="molecule type" value="Genomic_DNA"/>
</dbReference>
<reference evidence="2 3" key="1">
    <citation type="journal article" date="2015" name="Genome Biol. Evol.">
        <title>Phylogenomic analyses indicate that early fungi evolved digesting cell walls of algal ancestors of land plants.</title>
        <authorList>
            <person name="Chang Y."/>
            <person name="Wang S."/>
            <person name="Sekimoto S."/>
            <person name="Aerts A.L."/>
            <person name="Choi C."/>
            <person name="Clum A."/>
            <person name="LaButti K.M."/>
            <person name="Lindquist E.A."/>
            <person name="Yee Ngan C."/>
            <person name="Ohm R.A."/>
            <person name="Salamov A.A."/>
            <person name="Grigoriev I.V."/>
            <person name="Spatafora J.W."/>
            <person name="Berbee M.L."/>
        </authorList>
    </citation>
    <scope>NUCLEOTIDE SEQUENCE [LARGE SCALE GENOMIC DNA]</scope>
    <source>
        <strain evidence="2 3">NRRL 28638</strain>
    </source>
</reference>
<gene>
    <name evidence="2" type="ORF">CONCODRAFT_4369</name>
</gene>
<evidence type="ECO:0000313" key="2">
    <source>
        <dbReference type="EMBL" id="KXN72764.1"/>
    </source>
</evidence>
<keyword evidence="1" id="KW-0472">Membrane</keyword>
<protein>
    <submittedName>
        <fullName evidence="2">Uncharacterized protein</fullName>
    </submittedName>
</protein>
<accession>A0A137PCN8</accession>
<keyword evidence="1" id="KW-1133">Transmembrane helix</keyword>
<keyword evidence="3" id="KW-1185">Reference proteome</keyword>
<evidence type="ECO:0000256" key="1">
    <source>
        <dbReference type="SAM" id="Phobius"/>
    </source>
</evidence>
<feature type="transmembrane region" description="Helical" evidence="1">
    <location>
        <begin position="21"/>
        <end position="43"/>
    </location>
</feature>
<sequence>MARYQEKAIKLIKKLIKKLNIASNHLIIWSILNQITKLNFILIKNSRDRFESKFNSFRKPIS</sequence>